<accession>A0A845PUC5</accession>
<dbReference type="AlphaFoldDB" id="A0A845PUC5"/>
<dbReference type="RefSeq" id="WP_166518946.1">
    <property type="nucleotide sequence ID" value="NZ_JAAABJ010000372.1"/>
</dbReference>
<name>A0A845PUC5_9FLAO</name>
<gene>
    <name evidence="1" type="ORF">GNY06_04210</name>
</gene>
<dbReference type="Gene3D" id="3.40.50.1110">
    <property type="entry name" value="SGNH hydrolase"/>
    <property type="match status" value="2"/>
</dbReference>
<sequence>MKKYLFTSLAAISLVSIVGCNTGFEQDVADMQSTSGEADFSTYVAIGNSLTSGFRDNALYLDGQKESYPSIIATQMKRAGGGDFEQPLMPNNDGGFSNLPGFPGKLELKLVNGSLSPIPKSAGSELKHTPAGKLYNNVGVPAAKSYHLLVEGYGNPANLPSKKANPYFVRFASSPNTSIIKDVIAKKPSFFSLWIGNNDVLLYATSGGVGKDQKGNTNAQTYDMYDISDPSVVAGSIDRVLASLKAEGITKGVIANIPDIGSIPFFTTVPYNPLSPANPSFGPMIPKLNENFSALNKAFTALGVPERSISFSNTKASEIIIKDRDIKDIGPLLSFALTPFVGAQKAKLLGSLYGQARPATASDFVLLTASSQIGKVNTEAYKNFKKLGLSDDEAGQLAINGVTFPMEDQYILTPNEQKLIQNAVTAYNTAISALAKKYGIGLVDAYAKMKELNTLSGIQYNGVKYTNTFVTGGAFSLDGIHLTGRGYAAIANEFIKTINAQYKSTLPQVNPNDYSGIKFP</sequence>
<dbReference type="InterPro" id="IPR001087">
    <property type="entry name" value="GDSL"/>
</dbReference>
<dbReference type="Pfam" id="PF00657">
    <property type="entry name" value="Lipase_GDSL"/>
    <property type="match status" value="1"/>
</dbReference>
<reference evidence="1 2" key="1">
    <citation type="submission" date="2019-11" db="EMBL/GenBank/DDBJ databases">
        <title>Characterization of Elizabethkingia argenteiflava sp. nov., isolated from inner surface of Soybean Pods.</title>
        <authorList>
            <person name="Mo S."/>
        </authorList>
    </citation>
    <scope>NUCLEOTIDE SEQUENCE [LARGE SCALE GENOMIC DNA]</scope>
    <source>
        <strain evidence="1 2">YB22</strain>
    </source>
</reference>
<organism evidence="1 2">
    <name type="scientific">Elizabethkingia argenteiflava</name>
    <dbReference type="NCBI Taxonomy" id="2681556"/>
    <lineage>
        <taxon>Bacteria</taxon>
        <taxon>Pseudomonadati</taxon>
        <taxon>Bacteroidota</taxon>
        <taxon>Flavobacteriia</taxon>
        <taxon>Flavobacteriales</taxon>
        <taxon>Weeksellaceae</taxon>
        <taxon>Elizabethkingia</taxon>
    </lineage>
</organism>
<keyword evidence="2" id="KW-1185">Reference proteome</keyword>
<comment type="caution">
    <text evidence="1">The sequence shown here is derived from an EMBL/GenBank/DDBJ whole genome shotgun (WGS) entry which is preliminary data.</text>
</comment>
<evidence type="ECO:0000313" key="2">
    <source>
        <dbReference type="Proteomes" id="UP000553459"/>
    </source>
</evidence>
<dbReference type="Proteomes" id="UP000553459">
    <property type="component" value="Unassembled WGS sequence"/>
</dbReference>
<dbReference type="PROSITE" id="PS51257">
    <property type="entry name" value="PROKAR_LIPOPROTEIN"/>
    <property type="match status" value="1"/>
</dbReference>
<dbReference type="InterPro" id="IPR036514">
    <property type="entry name" value="SGNH_hydro_sf"/>
</dbReference>
<dbReference type="EMBL" id="JAAABJ010000372">
    <property type="protein sequence ID" value="NAW50621.1"/>
    <property type="molecule type" value="Genomic_DNA"/>
</dbReference>
<dbReference type="SUPFAM" id="SSF52266">
    <property type="entry name" value="SGNH hydrolase"/>
    <property type="match status" value="2"/>
</dbReference>
<dbReference type="GO" id="GO:0016788">
    <property type="term" value="F:hydrolase activity, acting on ester bonds"/>
    <property type="evidence" value="ECO:0007669"/>
    <property type="project" value="InterPro"/>
</dbReference>
<proteinExistence type="predicted"/>
<protein>
    <submittedName>
        <fullName evidence="1">G-D-S-L family lipolytic protein</fullName>
    </submittedName>
</protein>
<evidence type="ECO:0000313" key="1">
    <source>
        <dbReference type="EMBL" id="NAW50621.1"/>
    </source>
</evidence>